<evidence type="ECO:0000313" key="2">
    <source>
        <dbReference type="Proteomes" id="UP001597168"/>
    </source>
</evidence>
<name>A0ABW3QMN1_9PSEU</name>
<accession>A0ABW3QMN1</accession>
<gene>
    <name evidence="1" type="ORF">ACFQ3T_02360</name>
</gene>
<dbReference type="EMBL" id="JBHTLK010000005">
    <property type="protein sequence ID" value="MFD1145963.1"/>
    <property type="molecule type" value="Genomic_DNA"/>
</dbReference>
<dbReference type="RefSeq" id="WP_380719224.1">
    <property type="nucleotide sequence ID" value="NZ_JBHTLK010000005.1"/>
</dbReference>
<evidence type="ECO:0000313" key="1">
    <source>
        <dbReference type="EMBL" id="MFD1145963.1"/>
    </source>
</evidence>
<keyword evidence="2" id="KW-1185">Reference proteome</keyword>
<organism evidence="1 2">
    <name type="scientific">Saccharothrix hoggarensis</name>
    <dbReference type="NCBI Taxonomy" id="913853"/>
    <lineage>
        <taxon>Bacteria</taxon>
        <taxon>Bacillati</taxon>
        <taxon>Actinomycetota</taxon>
        <taxon>Actinomycetes</taxon>
        <taxon>Pseudonocardiales</taxon>
        <taxon>Pseudonocardiaceae</taxon>
        <taxon>Saccharothrix</taxon>
    </lineage>
</organism>
<dbReference type="Proteomes" id="UP001597168">
    <property type="component" value="Unassembled WGS sequence"/>
</dbReference>
<protein>
    <submittedName>
        <fullName evidence="1">Uncharacterized protein</fullName>
    </submittedName>
</protein>
<sequence>MEKARTLAAELIAHHESGLVTAQELYAASPADELAAGLVVHHQAGLATARELYAVLTTGPLEPAPQASGGAVVTVEDGD</sequence>
<comment type="caution">
    <text evidence="1">The sequence shown here is derived from an EMBL/GenBank/DDBJ whole genome shotgun (WGS) entry which is preliminary data.</text>
</comment>
<reference evidence="2" key="1">
    <citation type="journal article" date="2019" name="Int. J. Syst. Evol. Microbiol.">
        <title>The Global Catalogue of Microorganisms (GCM) 10K type strain sequencing project: providing services to taxonomists for standard genome sequencing and annotation.</title>
        <authorList>
            <consortium name="The Broad Institute Genomics Platform"/>
            <consortium name="The Broad Institute Genome Sequencing Center for Infectious Disease"/>
            <person name="Wu L."/>
            <person name="Ma J."/>
        </authorList>
    </citation>
    <scope>NUCLEOTIDE SEQUENCE [LARGE SCALE GENOMIC DNA]</scope>
    <source>
        <strain evidence="2">CCUG 60214</strain>
    </source>
</reference>
<proteinExistence type="predicted"/>